<name>A0ABY6DE13_9RHOB</name>
<dbReference type="EMBL" id="CP106738">
    <property type="protein sequence ID" value="UXX84401.1"/>
    <property type="molecule type" value="Genomic_DNA"/>
</dbReference>
<feature type="chain" id="PRO_5047076406" evidence="1">
    <location>
        <begin position="20"/>
        <end position="120"/>
    </location>
</feature>
<keyword evidence="3" id="KW-1185">Reference proteome</keyword>
<protein>
    <submittedName>
        <fullName evidence="2">Uncharacterized protein</fullName>
    </submittedName>
</protein>
<proteinExistence type="predicted"/>
<dbReference type="Proteomes" id="UP001064087">
    <property type="component" value="Chromosome"/>
</dbReference>
<accession>A0ABY6DE13</accession>
<evidence type="ECO:0000313" key="2">
    <source>
        <dbReference type="EMBL" id="UXX84401.1"/>
    </source>
</evidence>
<organism evidence="2 3">
    <name type="scientific">Roseovarius pelagicus</name>
    <dbReference type="NCBI Taxonomy" id="2980108"/>
    <lineage>
        <taxon>Bacteria</taxon>
        <taxon>Pseudomonadati</taxon>
        <taxon>Pseudomonadota</taxon>
        <taxon>Alphaproteobacteria</taxon>
        <taxon>Rhodobacterales</taxon>
        <taxon>Roseobacteraceae</taxon>
        <taxon>Roseovarius</taxon>
    </lineage>
</organism>
<feature type="signal peptide" evidence="1">
    <location>
        <begin position="1"/>
        <end position="19"/>
    </location>
</feature>
<gene>
    <name evidence="2" type="ORF">N7U68_07105</name>
</gene>
<evidence type="ECO:0000256" key="1">
    <source>
        <dbReference type="SAM" id="SignalP"/>
    </source>
</evidence>
<sequence length="120" mass="13456">MRLILTTFMSLAMVAPLQAQNVDFVTDAKLCPLELIDRQEQGMSFDGQDFWEIEYHCALKEPLPVGNLGLEITHVSAGYCEEPGFVYPTVFVIRAFPEEPDVLRVYQGDTGEPTLYHACG</sequence>
<keyword evidence="1" id="KW-0732">Signal</keyword>
<dbReference type="RefSeq" id="WP_263048691.1">
    <property type="nucleotide sequence ID" value="NZ_CP106738.1"/>
</dbReference>
<reference evidence="2" key="1">
    <citation type="submission" date="2022-10" db="EMBL/GenBank/DDBJ databases">
        <title>Roseovarius pelagicus sp. nov., isolated from Arctic seawater.</title>
        <authorList>
            <person name="Hong Y.W."/>
            <person name="Hwang C.Y."/>
        </authorList>
    </citation>
    <scope>NUCLEOTIDE SEQUENCE</scope>
    <source>
        <strain evidence="2">HL-MP18</strain>
    </source>
</reference>
<evidence type="ECO:0000313" key="3">
    <source>
        <dbReference type="Proteomes" id="UP001064087"/>
    </source>
</evidence>